<dbReference type="EMBL" id="MGFQ01000055">
    <property type="protein sequence ID" value="OGM08185.1"/>
    <property type="molecule type" value="Genomic_DNA"/>
</dbReference>
<dbReference type="Proteomes" id="UP000176939">
    <property type="component" value="Unassembled WGS sequence"/>
</dbReference>
<reference evidence="1 2" key="1">
    <citation type="journal article" date="2016" name="Nat. Commun.">
        <title>Thousands of microbial genomes shed light on interconnected biogeochemical processes in an aquifer system.</title>
        <authorList>
            <person name="Anantharaman K."/>
            <person name="Brown C.T."/>
            <person name="Hug L.A."/>
            <person name="Sharon I."/>
            <person name="Castelle C.J."/>
            <person name="Probst A.J."/>
            <person name="Thomas B.C."/>
            <person name="Singh A."/>
            <person name="Wilkins M.J."/>
            <person name="Karaoz U."/>
            <person name="Brodie E.L."/>
            <person name="Williams K.H."/>
            <person name="Hubbard S.S."/>
            <person name="Banfield J.F."/>
        </authorList>
    </citation>
    <scope>NUCLEOTIDE SEQUENCE [LARGE SCALE GENOMIC DNA]</scope>
</reference>
<evidence type="ECO:0000313" key="2">
    <source>
        <dbReference type="Proteomes" id="UP000176939"/>
    </source>
</evidence>
<protein>
    <submittedName>
        <fullName evidence="1">Uncharacterized protein</fullName>
    </submittedName>
</protein>
<sequence>MANVIGANKSFTANPQRTSSINATRIEDSRAGQKQVNVGAMTRGLGGIAANAERMTQIIRDFAQSAENTSVPAVQQVAAISAKFALDMLVQGSLSEAPEIPAPYFPPLLYCTEYSSVFGSNARTSSIVAFSFRDIGNLFVEDSSQPRAIPIQQVPDADEDNVQDMGRSSGYIKVAGRVFGQAGLARFEMLRNLCNYKGKEGLVFIDQNIGKYRVYPANIPGYTSSAEFFNQYAFQVTFIIVGDTNKKNLTHTVVGESLKYILATANAAEQVKSFLYANLSTFKSIKDTLTVAEQKNELKNVLSQSGENITDEKVDNILNILEYGMAGSATITLDSTQYPEFTSSEGTPVIELRNVVPSKVMDNGFTDGIQTEYWLPAREPGEKLEVYYGKIYNRLTESEILPENQDNQDADKGSRIQGAIWKLQSFNSDYKVVDSMLRPGYAGKWTKLTFSAPLPKWGIVRVHYVVPSNSDIQLYNGDRVLYGEGLLYVDRIATAIDSELIIEEMVPYPISGSSLNVIESAGITELYIPELIDDPVLSSQITVKKREGSINDGIMTKITNFDVIPSTTWVGGRPGKWAKITLTTPLNIGDFVSINAIFKDEVFFYSFAHPDYTINADGSEIVFKWLSRPRTKVSGQIVTNLVLSPNLPTGAGLYNDNFLTDGITTVYWVKNGIDIADDITIKISDGNGILEDMQPSEYVIEAITSRPAYLNNWAKITFNSPLTADRIVAIDCRLGTSMTVFVGQFGNSEFHYGNLIVNLLWQEAVDDLYINSTYRNIYPIPNGEVTGNNGLIPVSGITDFWIPKIVYSELYPLIVKLNRDITGDYTVILEESRVVGGVTEIWTKIVFYQALDQGDILTVDFTAYEEQEIFDLHFLESIPGDLFTDECEPNKNELNAKKYYTTLVIDVSKPIEVKIDGKIVPSSKYNVTGAVNRVHENPDGAIVSQLVGLIEFLSAPGDTVDINVRYNRLETPVEQEIKFTTYLAVDDPKYQIIKDYYTRNILTPTKLSVTDINNRFFSFIKYVYIYPYPDGNEYITYAKNENSVEFIYKKHDGIGEDYTTTVNVYSFQGSSFDAGLYDNMSNFNELNTPFSLDILVPQEGQDDWLGRYNNLISSYPDPSLPQIREITSMLLGKLVDNADFSDETQITDEDMANAKLWLQIYHSYVESEDFIESKKMLDERTKLMELGVDGNPKEIDAVNTVTIPNEEPIPVDLPPISGWRVEELPGVIRYTGEFVNINLYNFYNDNIVNLKTKYRTAVSEGISISILKNNDTMFAYDSSKSYRIRIIVGNLTEEYQFTQVQGLVDSLISGQIVNTDTGPVDIDASQLITDPEIIELQGNQSPRLLNKTIFKIESVDFDKKSYEVFLYAIYGDIDAIQKIKLLSHDKYIQYQEIIGHTEASLTLEEGLQFYKFTKIVPLA</sequence>
<accession>A0A1F7X1K7</accession>
<organism evidence="1 2">
    <name type="scientific">Candidatus Woesebacteria bacterium RBG_13_36_22</name>
    <dbReference type="NCBI Taxonomy" id="1802478"/>
    <lineage>
        <taxon>Bacteria</taxon>
        <taxon>Candidatus Woeseibacteriota</taxon>
    </lineage>
</organism>
<name>A0A1F7X1K7_9BACT</name>
<proteinExistence type="predicted"/>
<comment type="caution">
    <text evidence="1">The sequence shown here is derived from an EMBL/GenBank/DDBJ whole genome shotgun (WGS) entry which is preliminary data.</text>
</comment>
<gene>
    <name evidence="1" type="ORF">A2Z67_06235</name>
</gene>
<evidence type="ECO:0000313" key="1">
    <source>
        <dbReference type="EMBL" id="OGM08185.1"/>
    </source>
</evidence>